<feature type="region of interest" description="Disordered" evidence="9">
    <location>
        <begin position="202"/>
        <end position="228"/>
    </location>
</feature>
<dbReference type="PROSITE" id="PS00028">
    <property type="entry name" value="ZINC_FINGER_C2H2_1"/>
    <property type="match status" value="3"/>
</dbReference>
<keyword evidence="5" id="KW-0862">Zinc</keyword>
<evidence type="ECO:0000256" key="6">
    <source>
        <dbReference type="ARBA" id="ARBA00023242"/>
    </source>
</evidence>
<feature type="domain" description="C2H2-type" evidence="10">
    <location>
        <begin position="95"/>
        <end position="123"/>
    </location>
</feature>
<evidence type="ECO:0000256" key="8">
    <source>
        <dbReference type="PROSITE-ProRule" id="PRU00042"/>
    </source>
</evidence>
<organism evidence="11 12">
    <name type="scientific">Amblyomma americanum</name>
    <name type="common">Lone star tick</name>
    <dbReference type="NCBI Taxonomy" id="6943"/>
    <lineage>
        <taxon>Eukaryota</taxon>
        <taxon>Metazoa</taxon>
        <taxon>Ecdysozoa</taxon>
        <taxon>Arthropoda</taxon>
        <taxon>Chelicerata</taxon>
        <taxon>Arachnida</taxon>
        <taxon>Acari</taxon>
        <taxon>Parasitiformes</taxon>
        <taxon>Ixodida</taxon>
        <taxon>Ixodoidea</taxon>
        <taxon>Ixodidae</taxon>
        <taxon>Amblyomminae</taxon>
        <taxon>Amblyomma</taxon>
    </lineage>
</organism>
<dbReference type="PROSITE" id="PS50157">
    <property type="entry name" value="ZINC_FINGER_C2H2_2"/>
    <property type="match status" value="5"/>
</dbReference>
<dbReference type="SUPFAM" id="SSF57667">
    <property type="entry name" value="beta-beta-alpha zinc fingers"/>
    <property type="match status" value="1"/>
</dbReference>
<comment type="caution">
    <text evidence="11">The sequence shown here is derived from an EMBL/GenBank/DDBJ whole genome shotgun (WGS) entry which is preliminary data.</text>
</comment>
<evidence type="ECO:0000259" key="10">
    <source>
        <dbReference type="PROSITE" id="PS50157"/>
    </source>
</evidence>
<keyword evidence="3" id="KW-0677">Repeat</keyword>
<comment type="subcellular location">
    <subcellularLocation>
        <location evidence="1">Nucleus</location>
    </subcellularLocation>
</comment>
<keyword evidence="12" id="KW-1185">Reference proteome</keyword>
<feature type="domain" description="C2H2-type" evidence="10">
    <location>
        <begin position="67"/>
        <end position="94"/>
    </location>
</feature>
<reference evidence="11 12" key="1">
    <citation type="journal article" date="2023" name="Arcadia Sci">
        <title>De novo assembly of a long-read Amblyomma americanum tick genome.</title>
        <authorList>
            <person name="Chou S."/>
            <person name="Poskanzer K.E."/>
            <person name="Rollins M."/>
            <person name="Thuy-Boun P.S."/>
        </authorList>
    </citation>
    <scope>NUCLEOTIDE SEQUENCE [LARGE SCALE GENOMIC DNA]</scope>
    <source>
        <strain evidence="11">F_SG_1</strain>
        <tissue evidence="11">Salivary glands</tissue>
    </source>
</reference>
<keyword evidence="4 8" id="KW-0863">Zinc-finger</keyword>
<dbReference type="InterPro" id="IPR013087">
    <property type="entry name" value="Znf_C2H2_type"/>
</dbReference>
<evidence type="ECO:0000256" key="7">
    <source>
        <dbReference type="ARBA" id="ARBA00037948"/>
    </source>
</evidence>
<dbReference type="Gene3D" id="3.30.160.60">
    <property type="entry name" value="Classic Zinc Finger"/>
    <property type="match status" value="3"/>
</dbReference>
<keyword evidence="2" id="KW-0479">Metal-binding</keyword>
<keyword evidence="6" id="KW-0539">Nucleus</keyword>
<evidence type="ECO:0000313" key="12">
    <source>
        <dbReference type="Proteomes" id="UP001321473"/>
    </source>
</evidence>
<dbReference type="GO" id="GO:0000981">
    <property type="term" value="F:DNA-binding transcription factor activity, RNA polymerase II-specific"/>
    <property type="evidence" value="ECO:0007669"/>
    <property type="project" value="TreeGrafter"/>
</dbReference>
<dbReference type="InterPro" id="IPR050527">
    <property type="entry name" value="Snail/Krueppel_Znf"/>
</dbReference>
<dbReference type="InterPro" id="IPR036236">
    <property type="entry name" value="Znf_C2H2_sf"/>
</dbReference>
<feature type="compositionally biased region" description="Pro residues" evidence="9">
    <location>
        <begin position="213"/>
        <end position="225"/>
    </location>
</feature>
<gene>
    <name evidence="11" type="ORF">V5799_019798</name>
</gene>
<evidence type="ECO:0000256" key="4">
    <source>
        <dbReference type="ARBA" id="ARBA00022771"/>
    </source>
</evidence>
<protein>
    <recommendedName>
        <fullName evidence="10">C2H2-type domain-containing protein</fullName>
    </recommendedName>
</protein>
<evidence type="ECO:0000313" key="11">
    <source>
        <dbReference type="EMBL" id="KAK8778873.1"/>
    </source>
</evidence>
<sequence>MNFLGTSTCKKLPQIAPAAPATEKAGGSMLVLSSVFTCEPCGELFLTQEHLDKHRQLRHPQKPPGKFCCTYCPYSSDDRSHVVMHERMHTGERPFVCQFCKKSYQRLFGLKHHLQKVHGAKGQQQCADCAQCFPSSATLFYHRRAVHLCQFKCPSCMRGFTHRSDLEAHMIKCPNKGHRSNVKRRNSVKRRTSVKPQTLVAVREEISGKQPPQVTPEPSAQPPAPSALTAAVVKVEPKWPL</sequence>
<evidence type="ECO:0000256" key="3">
    <source>
        <dbReference type="ARBA" id="ARBA00022737"/>
    </source>
</evidence>
<name>A0AAQ4EWL6_AMBAM</name>
<dbReference type="Proteomes" id="UP001321473">
    <property type="component" value="Unassembled WGS sequence"/>
</dbReference>
<dbReference type="SMART" id="SM00355">
    <property type="entry name" value="ZnF_C2H2"/>
    <property type="match status" value="5"/>
</dbReference>
<proteinExistence type="inferred from homology"/>
<feature type="domain" description="C2H2-type" evidence="10">
    <location>
        <begin position="151"/>
        <end position="180"/>
    </location>
</feature>
<dbReference type="PANTHER" id="PTHR24388:SF54">
    <property type="entry name" value="PROTEIN ESCARGOT"/>
    <property type="match status" value="1"/>
</dbReference>
<feature type="domain" description="C2H2-type" evidence="10">
    <location>
        <begin position="36"/>
        <end position="64"/>
    </location>
</feature>
<dbReference type="PANTHER" id="PTHR24388">
    <property type="entry name" value="ZINC FINGER PROTEIN"/>
    <property type="match status" value="1"/>
</dbReference>
<dbReference type="GO" id="GO:0000978">
    <property type="term" value="F:RNA polymerase II cis-regulatory region sequence-specific DNA binding"/>
    <property type="evidence" value="ECO:0007669"/>
    <property type="project" value="TreeGrafter"/>
</dbReference>
<evidence type="ECO:0000256" key="2">
    <source>
        <dbReference type="ARBA" id="ARBA00022723"/>
    </source>
</evidence>
<comment type="similarity">
    <text evidence="7">Belongs to the snail C2H2-type zinc-finger protein family.</text>
</comment>
<evidence type="ECO:0000256" key="5">
    <source>
        <dbReference type="ARBA" id="ARBA00022833"/>
    </source>
</evidence>
<evidence type="ECO:0000256" key="1">
    <source>
        <dbReference type="ARBA" id="ARBA00004123"/>
    </source>
</evidence>
<dbReference type="Pfam" id="PF00096">
    <property type="entry name" value="zf-C2H2"/>
    <property type="match status" value="1"/>
</dbReference>
<evidence type="ECO:0000256" key="9">
    <source>
        <dbReference type="SAM" id="MobiDB-lite"/>
    </source>
</evidence>
<accession>A0AAQ4EWL6</accession>
<dbReference type="EMBL" id="JARKHS020010334">
    <property type="protein sequence ID" value="KAK8778873.1"/>
    <property type="molecule type" value="Genomic_DNA"/>
</dbReference>
<feature type="domain" description="C2H2-type" evidence="10">
    <location>
        <begin position="124"/>
        <end position="147"/>
    </location>
</feature>
<dbReference type="GO" id="GO:0005634">
    <property type="term" value="C:nucleus"/>
    <property type="evidence" value="ECO:0007669"/>
    <property type="project" value="UniProtKB-SubCell"/>
</dbReference>
<dbReference type="GO" id="GO:0008270">
    <property type="term" value="F:zinc ion binding"/>
    <property type="evidence" value="ECO:0007669"/>
    <property type="project" value="UniProtKB-KW"/>
</dbReference>
<dbReference type="AlphaFoldDB" id="A0AAQ4EWL6"/>